<evidence type="ECO:0000313" key="3">
    <source>
        <dbReference type="Proteomes" id="UP000887572"/>
    </source>
</evidence>
<dbReference type="Pfam" id="PF00014">
    <property type="entry name" value="Kunitz_BPTI"/>
    <property type="match status" value="1"/>
</dbReference>
<dbReference type="InterPro" id="IPR036880">
    <property type="entry name" value="Kunitz_BPTI_sf"/>
</dbReference>
<feature type="compositionally biased region" description="Pro residues" evidence="1">
    <location>
        <begin position="254"/>
        <end position="277"/>
    </location>
</feature>
<feature type="domain" description="BPTI/Kunitz inhibitor" evidence="2">
    <location>
        <begin position="181"/>
        <end position="235"/>
    </location>
</feature>
<dbReference type="AlphaFoldDB" id="A0A914HJ93"/>
<dbReference type="Gene3D" id="4.10.410.10">
    <property type="entry name" value="Pancreatic trypsin inhibitor Kunitz domain"/>
    <property type="match status" value="1"/>
</dbReference>
<reference evidence="4" key="1">
    <citation type="submission" date="2022-11" db="UniProtKB">
        <authorList>
            <consortium name="WormBaseParasite"/>
        </authorList>
    </citation>
    <scope>IDENTIFICATION</scope>
</reference>
<dbReference type="GO" id="GO:0004867">
    <property type="term" value="F:serine-type endopeptidase inhibitor activity"/>
    <property type="evidence" value="ECO:0007669"/>
    <property type="project" value="InterPro"/>
</dbReference>
<feature type="region of interest" description="Disordered" evidence="1">
    <location>
        <begin position="116"/>
        <end position="138"/>
    </location>
</feature>
<sequence>MEKGPGLLVRYATADRPSPVLLRQLPLILSFLCFSSAVIADLPQELDPFLERLFETVECEAFLADSSFLAVSTRDCPPTTCDFPRLLCMRPSASYKDERANQCRAIPEECLIAANGGQPPQSPAHSTRPPTAAPQPRPADLVTSTLVSVSTELPPLAASASSKRPNSVSEGRLPTGMKKFEFCLSRFCGFALKFAFNRETRSCDQFWFPGCRTAETNDNLFDTSAECLEASRHCLKANLLESGAVPTSDRISNPAPPAALPPPPPPQPNPVPFPNQPQPTNNGGGALGSFNQAGQFIRMITNTIREVRERGGQHIAGAGAPPPQGATGEGGGGGLRWDANQLGGLLQSLGK</sequence>
<protein>
    <submittedName>
        <fullName evidence="4">BPTI/Kunitz inhibitor domain-containing protein</fullName>
    </submittedName>
</protein>
<evidence type="ECO:0000256" key="1">
    <source>
        <dbReference type="SAM" id="MobiDB-lite"/>
    </source>
</evidence>
<organism evidence="3 4">
    <name type="scientific">Globodera rostochiensis</name>
    <name type="common">Golden nematode worm</name>
    <name type="synonym">Heterodera rostochiensis</name>
    <dbReference type="NCBI Taxonomy" id="31243"/>
    <lineage>
        <taxon>Eukaryota</taxon>
        <taxon>Metazoa</taxon>
        <taxon>Ecdysozoa</taxon>
        <taxon>Nematoda</taxon>
        <taxon>Chromadorea</taxon>
        <taxon>Rhabditida</taxon>
        <taxon>Tylenchina</taxon>
        <taxon>Tylenchomorpha</taxon>
        <taxon>Tylenchoidea</taxon>
        <taxon>Heteroderidae</taxon>
        <taxon>Heteroderinae</taxon>
        <taxon>Globodera</taxon>
    </lineage>
</organism>
<accession>A0A914HJ93</accession>
<dbReference type="SUPFAM" id="SSF57362">
    <property type="entry name" value="BPTI-like"/>
    <property type="match status" value="1"/>
</dbReference>
<feature type="region of interest" description="Disordered" evidence="1">
    <location>
        <begin position="245"/>
        <end position="290"/>
    </location>
</feature>
<dbReference type="InterPro" id="IPR002223">
    <property type="entry name" value="Kunitz_BPTI"/>
</dbReference>
<proteinExistence type="predicted"/>
<dbReference type="SMART" id="SM00131">
    <property type="entry name" value="KU"/>
    <property type="match status" value="1"/>
</dbReference>
<keyword evidence="3" id="KW-1185">Reference proteome</keyword>
<name>A0A914HJ93_GLORO</name>
<evidence type="ECO:0000259" key="2">
    <source>
        <dbReference type="SMART" id="SM00131"/>
    </source>
</evidence>
<dbReference type="WBParaSite" id="Gr19_v10_g17393.t1">
    <property type="protein sequence ID" value="Gr19_v10_g17393.t1"/>
    <property type="gene ID" value="Gr19_v10_g17393"/>
</dbReference>
<dbReference type="Proteomes" id="UP000887572">
    <property type="component" value="Unplaced"/>
</dbReference>
<evidence type="ECO:0000313" key="4">
    <source>
        <dbReference type="WBParaSite" id="Gr19_v10_g17393.t1"/>
    </source>
</evidence>
<feature type="region of interest" description="Disordered" evidence="1">
    <location>
        <begin position="314"/>
        <end position="351"/>
    </location>
</feature>